<dbReference type="InterPro" id="IPR010718">
    <property type="entry name" value="DUF1294"/>
</dbReference>
<accession>K1RJC4</accession>
<feature type="transmembrane region" description="Helical" evidence="1">
    <location>
        <begin position="56"/>
        <end position="78"/>
    </location>
</feature>
<name>K1RJC4_9ZZZZ</name>
<keyword evidence="1" id="KW-0812">Transmembrane</keyword>
<gene>
    <name evidence="2" type="ORF">LEA_18775</name>
</gene>
<feature type="non-terminal residue" evidence="2">
    <location>
        <position position="110"/>
    </location>
</feature>
<dbReference type="Pfam" id="PF06961">
    <property type="entry name" value="DUF1294"/>
    <property type="match status" value="1"/>
</dbReference>
<evidence type="ECO:0000313" key="2">
    <source>
        <dbReference type="EMBL" id="EKC48667.1"/>
    </source>
</evidence>
<dbReference type="EMBL" id="AJWY01012896">
    <property type="protein sequence ID" value="EKC48667.1"/>
    <property type="molecule type" value="Genomic_DNA"/>
</dbReference>
<protein>
    <submittedName>
        <fullName evidence="2">Protein containing DUF1294</fullName>
    </submittedName>
</protein>
<keyword evidence="1" id="KW-0472">Membrane</keyword>
<sequence>MDIHEALQTAGQYIYIGFRALLEGLQKLFGMLADWFQSLPWPNAIKLFSNDTANKYLFFGIAIYLLLMNIWAFALFGADKSNAKRKQRRIKESKLMKVCFFGGATGGIIG</sequence>
<keyword evidence="1" id="KW-1133">Transmembrane helix</keyword>
<proteinExistence type="predicted"/>
<comment type="caution">
    <text evidence="2">The sequence shown here is derived from an EMBL/GenBank/DDBJ whole genome shotgun (WGS) entry which is preliminary data.</text>
</comment>
<dbReference type="AlphaFoldDB" id="K1RJC4"/>
<evidence type="ECO:0000256" key="1">
    <source>
        <dbReference type="SAM" id="Phobius"/>
    </source>
</evidence>
<reference evidence="2" key="1">
    <citation type="journal article" date="2013" name="Environ. Microbiol.">
        <title>Microbiota from the distal guts of lean and obese adolescents exhibit partial functional redundancy besides clear differences in community structure.</title>
        <authorList>
            <person name="Ferrer M."/>
            <person name="Ruiz A."/>
            <person name="Lanza F."/>
            <person name="Haange S.B."/>
            <person name="Oberbach A."/>
            <person name="Till H."/>
            <person name="Bargiela R."/>
            <person name="Campoy C."/>
            <person name="Segura M.T."/>
            <person name="Richter M."/>
            <person name="von Bergen M."/>
            <person name="Seifert J."/>
            <person name="Suarez A."/>
        </authorList>
    </citation>
    <scope>NUCLEOTIDE SEQUENCE</scope>
</reference>
<organism evidence="2">
    <name type="scientific">human gut metagenome</name>
    <dbReference type="NCBI Taxonomy" id="408170"/>
    <lineage>
        <taxon>unclassified sequences</taxon>
        <taxon>metagenomes</taxon>
        <taxon>organismal metagenomes</taxon>
    </lineage>
</organism>